<gene>
    <name evidence="2" type="ORF">RF819_09175</name>
</gene>
<comment type="caution">
    <text evidence="2">The sequence shown here is derived from an EMBL/GenBank/DDBJ whole genome shotgun (WGS) entry which is preliminary data.</text>
</comment>
<keyword evidence="3" id="KW-1185">Reference proteome</keyword>
<proteinExistence type="predicted"/>
<dbReference type="STRING" id="28066.RF819_09175"/>
<dbReference type="GO" id="GO:0016747">
    <property type="term" value="F:acyltransferase activity, transferring groups other than amino-acyl groups"/>
    <property type="evidence" value="ECO:0007669"/>
    <property type="project" value="InterPro"/>
</dbReference>
<keyword evidence="2" id="KW-0808">Transferase</keyword>
<sequence>MSTTLLPVADICDARFPEHLSLAREMLREYQASLGVSLCFQNFEAELAGLPGAYAAPQGRLLLAWADGQALGCVGLRPLEDGLCEMKRLYLRPVARGQQLGRRLAQVICTVAKEAGYRAIRLDTLPSMSAARALYASMGFVPVPGYVFNPIEGTLFLELDLRAWLPD</sequence>
<dbReference type="Gene3D" id="3.40.630.30">
    <property type="match status" value="1"/>
</dbReference>
<dbReference type="RefSeq" id="WP_078364703.1">
    <property type="nucleotide sequence ID" value="NZ_MTJN01000002.1"/>
</dbReference>
<dbReference type="PANTHER" id="PTHR43305:SF1">
    <property type="entry name" value="FAMILY N-ACETYLTRANSFERASE, PUTATIVE (AFU_ORTHOLOGUE AFUA_2G01380)-RELATED"/>
    <property type="match status" value="1"/>
</dbReference>
<accession>A0A1T1ARZ1</accession>
<reference evidence="2 3" key="1">
    <citation type="submission" date="2017-01" db="EMBL/GenBank/DDBJ databases">
        <title>Genome sequencing of Rhodoferax fermentans JCM 7819.</title>
        <authorList>
            <person name="Kim Y.J."/>
            <person name="Farh M.E.-A."/>
            <person name="Yang D.-C."/>
        </authorList>
    </citation>
    <scope>NUCLEOTIDE SEQUENCE [LARGE SCALE GENOMIC DNA]</scope>
    <source>
        <strain evidence="2 3">JCM 7819</strain>
    </source>
</reference>
<dbReference type="InterPro" id="IPR052777">
    <property type="entry name" value="Acetyltransferase_Enz"/>
</dbReference>
<dbReference type="EMBL" id="MTJN01000002">
    <property type="protein sequence ID" value="OOV06882.1"/>
    <property type="molecule type" value="Genomic_DNA"/>
</dbReference>
<dbReference type="PROSITE" id="PS51186">
    <property type="entry name" value="GNAT"/>
    <property type="match status" value="1"/>
</dbReference>
<dbReference type="InterPro" id="IPR016181">
    <property type="entry name" value="Acyl_CoA_acyltransferase"/>
</dbReference>
<evidence type="ECO:0000313" key="2">
    <source>
        <dbReference type="EMBL" id="OOV06882.1"/>
    </source>
</evidence>
<dbReference type="SUPFAM" id="SSF55729">
    <property type="entry name" value="Acyl-CoA N-acyltransferases (Nat)"/>
    <property type="match status" value="1"/>
</dbReference>
<dbReference type="AlphaFoldDB" id="A0A1T1ARZ1"/>
<dbReference type="PANTHER" id="PTHR43305">
    <property type="entry name" value="FAMILY N-ACETYLTRANSFERASE, PUTATIVE (AFU_ORTHOLOGUE AFUA_2G01380)-RELATED"/>
    <property type="match status" value="1"/>
</dbReference>
<evidence type="ECO:0000313" key="3">
    <source>
        <dbReference type="Proteomes" id="UP000190750"/>
    </source>
</evidence>
<dbReference type="Pfam" id="PF00583">
    <property type="entry name" value="Acetyltransf_1"/>
    <property type="match status" value="1"/>
</dbReference>
<dbReference type="CDD" id="cd04301">
    <property type="entry name" value="NAT_SF"/>
    <property type="match status" value="1"/>
</dbReference>
<feature type="domain" description="N-acetyltransferase" evidence="1">
    <location>
        <begin position="9"/>
        <end position="162"/>
    </location>
</feature>
<dbReference type="Proteomes" id="UP000190750">
    <property type="component" value="Unassembled WGS sequence"/>
</dbReference>
<dbReference type="InterPro" id="IPR000182">
    <property type="entry name" value="GNAT_dom"/>
</dbReference>
<organism evidence="2 3">
    <name type="scientific">Rhodoferax fermentans</name>
    <dbReference type="NCBI Taxonomy" id="28066"/>
    <lineage>
        <taxon>Bacteria</taxon>
        <taxon>Pseudomonadati</taxon>
        <taxon>Pseudomonadota</taxon>
        <taxon>Betaproteobacteria</taxon>
        <taxon>Burkholderiales</taxon>
        <taxon>Comamonadaceae</taxon>
        <taxon>Rhodoferax</taxon>
    </lineage>
</organism>
<name>A0A1T1ARZ1_RHOFE</name>
<dbReference type="OrthoDB" id="70840at2"/>
<evidence type="ECO:0000259" key="1">
    <source>
        <dbReference type="PROSITE" id="PS51186"/>
    </source>
</evidence>
<protein>
    <submittedName>
        <fullName evidence="2">GNAT family N-acetyltransferase</fullName>
    </submittedName>
</protein>